<feature type="domain" description="TIR" evidence="2">
    <location>
        <begin position="107"/>
        <end position="243"/>
    </location>
</feature>
<reference evidence="3 4" key="1">
    <citation type="submission" date="2019-03" db="EMBL/GenBank/DDBJ databases">
        <title>Diversity of the mouse oral microbiome.</title>
        <authorList>
            <person name="Joseph S."/>
            <person name="Aduse-Opoku J."/>
            <person name="Curtis M."/>
            <person name="Wade W."/>
            <person name="Hashim A."/>
        </authorList>
    </citation>
    <scope>NUCLEOTIDE SEQUENCE [LARGE SCALE GENOMIC DNA]</scope>
    <source>
        <strain evidence="3 4">P1012</strain>
    </source>
</reference>
<dbReference type="Proteomes" id="UP000298358">
    <property type="component" value="Unassembled WGS sequence"/>
</dbReference>
<feature type="compositionally biased region" description="Low complexity" evidence="1">
    <location>
        <begin position="33"/>
        <end position="49"/>
    </location>
</feature>
<name>A0A4Y9FMM4_9MICO</name>
<dbReference type="InterPro" id="IPR000157">
    <property type="entry name" value="TIR_dom"/>
</dbReference>
<dbReference type="AlphaFoldDB" id="A0A4Y9FMM4"/>
<dbReference type="GO" id="GO:0007165">
    <property type="term" value="P:signal transduction"/>
    <property type="evidence" value="ECO:0007669"/>
    <property type="project" value="InterPro"/>
</dbReference>
<evidence type="ECO:0000259" key="2">
    <source>
        <dbReference type="PROSITE" id="PS50104"/>
    </source>
</evidence>
<organism evidence="3 4">
    <name type="scientific">Microbacterium paludicola</name>
    <dbReference type="NCBI Taxonomy" id="300019"/>
    <lineage>
        <taxon>Bacteria</taxon>
        <taxon>Bacillati</taxon>
        <taxon>Actinomycetota</taxon>
        <taxon>Actinomycetes</taxon>
        <taxon>Micrococcales</taxon>
        <taxon>Microbacteriaceae</taxon>
        <taxon>Microbacterium</taxon>
    </lineage>
</organism>
<comment type="caution">
    <text evidence="3">The sequence shown here is derived from an EMBL/GenBank/DDBJ whole genome shotgun (WGS) entry which is preliminary data.</text>
</comment>
<dbReference type="EMBL" id="SPQB01000060">
    <property type="protein sequence ID" value="TFU30464.1"/>
    <property type="molecule type" value="Genomic_DNA"/>
</dbReference>
<dbReference type="InterPro" id="IPR035897">
    <property type="entry name" value="Toll_tir_struct_dom_sf"/>
</dbReference>
<keyword evidence="4" id="KW-1185">Reference proteome</keyword>
<accession>A0A4Y9FMM4</accession>
<dbReference type="SUPFAM" id="SSF52200">
    <property type="entry name" value="Toll/Interleukin receptor TIR domain"/>
    <property type="match status" value="1"/>
</dbReference>
<evidence type="ECO:0000256" key="1">
    <source>
        <dbReference type="SAM" id="MobiDB-lite"/>
    </source>
</evidence>
<dbReference type="OrthoDB" id="7285215at2"/>
<evidence type="ECO:0000313" key="4">
    <source>
        <dbReference type="Proteomes" id="UP000298358"/>
    </source>
</evidence>
<protein>
    <submittedName>
        <fullName evidence="3">TIR domain-containing protein</fullName>
    </submittedName>
</protein>
<evidence type="ECO:0000313" key="3">
    <source>
        <dbReference type="EMBL" id="TFU30464.1"/>
    </source>
</evidence>
<dbReference type="Gene3D" id="3.40.50.10140">
    <property type="entry name" value="Toll/interleukin-1 receptor homology (TIR) domain"/>
    <property type="match status" value="1"/>
</dbReference>
<dbReference type="Pfam" id="PF13676">
    <property type="entry name" value="TIR_2"/>
    <property type="match status" value="1"/>
</dbReference>
<sequence length="243" mass="26276">MSQCTAPIEGHRTASGAASCPVCRYRSSRRGSHYSPHSTYTPPSSAHSTPTPPRRFPSYASKSSAGGSGRRASSLAKRSAVSYSISEYQTLNPVHEQVVRIAQTDNDRRDLFLCHAWDDRQSAALDFYNLLSGLDVKVWFSEKDVPLGTSLLRQIDRGLRNSRAGVVLITPAMLKSLNAEGIADKELSALLATDRVIPVAHGTTFEALRDVSPLLAARSGLTTSEYASLDEVATKIADAVLLD</sequence>
<proteinExistence type="predicted"/>
<feature type="region of interest" description="Disordered" evidence="1">
    <location>
        <begin position="27"/>
        <end position="73"/>
    </location>
</feature>
<dbReference type="PROSITE" id="PS50104">
    <property type="entry name" value="TIR"/>
    <property type="match status" value="1"/>
</dbReference>
<gene>
    <name evidence="3" type="ORF">E4U02_14580</name>
</gene>
<feature type="compositionally biased region" description="Low complexity" evidence="1">
    <location>
        <begin position="58"/>
        <end position="73"/>
    </location>
</feature>